<dbReference type="PANTHER" id="PTHR43115:SF4">
    <property type="entry name" value="DEHYDROGENASE_REDUCTASE SDR FAMILY MEMBER 11"/>
    <property type="match status" value="1"/>
</dbReference>
<dbReference type="InterPro" id="IPR020904">
    <property type="entry name" value="Sc_DH/Rdtase_CS"/>
</dbReference>
<dbReference type="GO" id="GO:0016616">
    <property type="term" value="F:oxidoreductase activity, acting on the CH-OH group of donors, NAD or NADP as acceptor"/>
    <property type="evidence" value="ECO:0007669"/>
    <property type="project" value="UniProtKB-ARBA"/>
</dbReference>
<evidence type="ECO:0000313" key="6">
    <source>
        <dbReference type="Proteomes" id="UP000292052"/>
    </source>
</evidence>
<dbReference type="Proteomes" id="UP000292052">
    <property type="component" value="Unassembled WGS sequence"/>
</dbReference>
<dbReference type="AlphaFoldDB" id="A0A482W2W1"/>
<reference evidence="5 6" key="1">
    <citation type="submission" date="2017-03" db="EMBL/GenBank/DDBJ databases">
        <title>Genome of the blue death feigning beetle - Asbolus verrucosus.</title>
        <authorList>
            <person name="Rider S.D."/>
        </authorList>
    </citation>
    <scope>NUCLEOTIDE SEQUENCE [LARGE SCALE GENOMIC DNA]</scope>
    <source>
        <strain evidence="5">Butters</strain>
        <tissue evidence="5">Head and leg muscle</tissue>
    </source>
</reference>
<dbReference type="Gene3D" id="3.40.50.720">
    <property type="entry name" value="NAD(P)-binding Rossmann-like Domain"/>
    <property type="match status" value="1"/>
</dbReference>
<dbReference type="InterPro" id="IPR036291">
    <property type="entry name" value="NAD(P)-bd_dom_sf"/>
</dbReference>
<comment type="similarity">
    <text evidence="1 3">Belongs to the short-chain dehydrogenases/reductases (SDR) family.</text>
</comment>
<protein>
    <submittedName>
        <fullName evidence="5">Adh short, KR, NAD binding 10, and/or Epimerase domain containing protein</fullName>
    </submittedName>
</protein>
<sequence>MVLSMERWIGKIAVVTGASSGIGAAIAGRLVKEGVKVAGLGRRVERIEENAKKLSEEKGELHAIKTDVTKEEDILNAFKWVADNLGPVSILINSAGIYRDPPLMSGKTEEWKAVIDTNVMGLCIATREAIKSMQANKIDGHILHINSYLGHKIPASPGLSIYATSKSAVTTLTETMRHELIAAGSKIKISSVSPGMVETEMTVFSKILSEERLNLLKQLASIKDEDVVDALIYNLSTPPHVQVHEMIIKPVGEMY</sequence>
<dbReference type="STRING" id="1661398.A0A482W2W1"/>
<organism evidence="5 6">
    <name type="scientific">Asbolus verrucosus</name>
    <name type="common">Desert ironclad beetle</name>
    <dbReference type="NCBI Taxonomy" id="1661398"/>
    <lineage>
        <taxon>Eukaryota</taxon>
        <taxon>Metazoa</taxon>
        <taxon>Ecdysozoa</taxon>
        <taxon>Arthropoda</taxon>
        <taxon>Hexapoda</taxon>
        <taxon>Insecta</taxon>
        <taxon>Pterygota</taxon>
        <taxon>Neoptera</taxon>
        <taxon>Endopterygota</taxon>
        <taxon>Coleoptera</taxon>
        <taxon>Polyphaga</taxon>
        <taxon>Cucujiformia</taxon>
        <taxon>Tenebrionidae</taxon>
        <taxon>Pimeliinae</taxon>
        <taxon>Asbolus</taxon>
    </lineage>
</organism>
<dbReference type="PROSITE" id="PS00061">
    <property type="entry name" value="ADH_SHORT"/>
    <property type="match status" value="1"/>
</dbReference>
<evidence type="ECO:0000256" key="1">
    <source>
        <dbReference type="ARBA" id="ARBA00006484"/>
    </source>
</evidence>
<comment type="caution">
    <text evidence="5">The sequence shown here is derived from an EMBL/GenBank/DDBJ whole genome shotgun (WGS) entry which is preliminary data.</text>
</comment>
<keyword evidence="4" id="KW-0175">Coiled coil</keyword>
<name>A0A482W2W1_ASBVE</name>
<dbReference type="FunFam" id="3.40.50.720:FF:000047">
    <property type="entry name" value="NADP-dependent L-serine/L-allo-threonine dehydrogenase"/>
    <property type="match status" value="1"/>
</dbReference>
<evidence type="ECO:0000313" key="5">
    <source>
        <dbReference type="EMBL" id="RZC39099.1"/>
    </source>
</evidence>
<feature type="coiled-coil region" evidence="4">
    <location>
        <begin position="37"/>
        <end position="64"/>
    </location>
</feature>
<dbReference type="OrthoDB" id="1933717at2759"/>
<dbReference type="EMBL" id="QDEB01037471">
    <property type="protein sequence ID" value="RZC39099.1"/>
    <property type="molecule type" value="Genomic_DNA"/>
</dbReference>
<keyword evidence="6" id="KW-1185">Reference proteome</keyword>
<dbReference type="PANTHER" id="PTHR43115">
    <property type="entry name" value="DEHYDROGENASE/REDUCTASE SDR FAMILY MEMBER 11"/>
    <property type="match status" value="1"/>
</dbReference>
<gene>
    <name evidence="5" type="ORF">BDFB_011185</name>
</gene>
<dbReference type="PRINTS" id="PR00081">
    <property type="entry name" value="GDHRDH"/>
</dbReference>
<evidence type="ECO:0000256" key="4">
    <source>
        <dbReference type="SAM" id="Coils"/>
    </source>
</evidence>
<dbReference type="PRINTS" id="PR00080">
    <property type="entry name" value="SDRFAMILY"/>
</dbReference>
<proteinExistence type="inferred from homology"/>
<evidence type="ECO:0000256" key="2">
    <source>
        <dbReference type="ARBA" id="ARBA00023002"/>
    </source>
</evidence>
<dbReference type="SUPFAM" id="SSF51735">
    <property type="entry name" value="NAD(P)-binding Rossmann-fold domains"/>
    <property type="match status" value="1"/>
</dbReference>
<keyword evidence="2" id="KW-0560">Oxidoreductase</keyword>
<dbReference type="Pfam" id="PF00106">
    <property type="entry name" value="adh_short"/>
    <property type="match status" value="1"/>
</dbReference>
<dbReference type="InterPro" id="IPR002347">
    <property type="entry name" value="SDR_fam"/>
</dbReference>
<evidence type="ECO:0000256" key="3">
    <source>
        <dbReference type="RuleBase" id="RU000363"/>
    </source>
</evidence>
<accession>A0A482W2W1</accession>